<dbReference type="PANTHER" id="PTHR47153">
    <property type="entry name" value="LACTATE UTILIZATION PROTEIN B"/>
    <property type="match status" value="1"/>
</dbReference>
<dbReference type="EMBL" id="DLYI01000196">
    <property type="protein sequence ID" value="HAC29056.1"/>
    <property type="molecule type" value="Genomic_DNA"/>
</dbReference>
<evidence type="ECO:0000313" key="1">
    <source>
        <dbReference type="EMBL" id="HAC29056.1"/>
    </source>
</evidence>
<dbReference type="Proteomes" id="UP000261325">
    <property type="component" value="Unassembled WGS sequence"/>
</dbReference>
<protein>
    <submittedName>
        <fullName evidence="1">(Fe-S)-binding protein</fullName>
    </submittedName>
</protein>
<name>A0A3B8WHR7_MARNT</name>
<proteinExistence type="predicted"/>
<comment type="caution">
    <text evidence="1">The sequence shown here is derived from an EMBL/GenBank/DDBJ whole genome shotgun (WGS) entry which is preliminary data.</text>
</comment>
<dbReference type="InterPro" id="IPR004452">
    <property type="entry name" value="LutB/LldF"/>
</dbReference>
<accession>A0A3B8WHR7</accession>
<dbReference type="AlphaFoldDB" id="A0A3B8WHR7"/>
<dbReference type="PANTHER" id="PTHR47153:SF2">
    <property type="entry name" value="LACTATE UTILIZATION PROTEIN B"/>
    <property type="match status" value="1"/>
</dbReference>
<feature type="non-terminal residue" evidence="1">
    <location>
        <position position="1"/>
    </location>
</feature>
<dbReference type="GO" id="GO:0006089">
    <property type="term" value="P:lactate metabolic process"/>
    <property type="evidence" value="ECO:0007669"/>
    <property type="project" value="InterPro"/>
</dbReference>
<sequence length="51" mass="6015">SHIIMPAIHKNRFQVSRLFHDKLGVDETEDVNELIQIGRRTLRQKFLEADV</sequence>
<reference evidence="1 2" key="1">
    <citation type="journal article" date="2018" name="Nat. Biotechnol.">
        <title>A standardized bacterial taxonomy based on genome phylogeny substantially revises the tree of life.</title>
        <authorList>
            <person name="Parks D.H."/>
            <person name="Chuvochina M."/>
            <person name="Waite D.W."/>
            <person name="Rinke C."/>
            <person name="Skarshewski A."/>
            <person name="Chaumeil P.A."/>
            <person name="Hugenholtz P."/>
        </authorList>
    </citation>
    <scope>NUCLEOTIDE SEQUENCE [LARGE SCALE GENOMIC DNA]</scope>
    <source>
        <strain evidence="1">UBA9049</strain>
    </source>
</reference>
<organism evidence="1 2">
    <name type="scientific">Marinobacter nauticus</name>
    <name type="common">Marinobacter hydrocarbonoclasticus</name>
    <name type="synonym">Marinobacter aquaeolei</name>
    <dbReference type="NCBI Taxonomy" id="2743"/>
    <lineage>
        <taxon>Bacteria</taxon>
        <taxon>Pseudomonadati</taxon>
        <taxon>Pseudomonadota</taxon>
        <taxon>Gammaproteobacteria</taxon>
        <taxon>Pseudomonadales</taxon>
        <taxon>Marinobacteraceae</taxon>
        <taxon>Marinobacter</taxon>
    </lineage>
</organism>
<feature type="non-terminal residue" evidence="1">
    <location>
        <position position="51"/>
    </location>
</feature>
<evidence type="ECO:0000313" key="2">
    <source>
        <dbReference type="Proteomes" id="UP000261325"/>
    </source>
</evidence>
<gene>
    <name evidence="1" type="ORF">DCF82_14770</name>
</gene>